<keyword evidence="3" id="KW-1185">Reference proteome</keyword>
<dbReference type="GeneID" id="69905257"/>
<comment type="catalytic activity">
    <reaction evidence="1">
        <text>5-oxo-L-proline + ATP + 2 H2O = L-glutamate + ADP + phosphate + H(+)</text>
        <dbReference type="Rhea" id="RHEA:10348"/>
        <dbReference type="ChEBI" id="CHEBI:15377"/>
        <dbReference type="ChEBI" id="CHEBI:15378"/>
        <dbReference type="ChEBI" id="CHEBI:29985"/>
        <dbReference type="ChEBI" id="CHEBI:30616"/>
        <dbReference type="ChEBI" id="CHEBI:43474"/>
        <dbReference type="ChEBI" id="CHEBI:58402"/>
        <dbReference type="ChEBI" id="CHEBI:456216"/>
        <dbReference type="EC" id="3.5.2.9"/>
    </reaction>
</comment>
<name>A0ABQ0XML1_9STAP</name>
<dbReference type="Proteomes" id="UP000321040">
    <property type="component" value="Unassembled WGS sequence"/>
</dbReference>
<dbReference type="InterPro" id="IPR011330">
    <property type="entry name" value="Glyco_hydro/deAcase_b/a-brl"/>
</dbReference>
<comment type="subunit">
    <text evidence="1">Forms a complex composed of PxpA, PxpB and PxpC.</text>
</comment>
<comment type="similarity">
    <text evidence="1">Belongs to the LamB/PxpA family.</text>
</comment>
<dbReference type="PANTHER" id="PTHR30292">
    <property type="entry name" value="UNCHARACTERIZED PROTEIN YBGL-RELATED"/>
    <property type="match status" value="1"/>
</dbReference>
<keyword evidence="1" id="KW-0378">Hydrolase</keyword>
<dbReference type="NCBIfam" id="NF003814">
    <property type="entry name" value="PRK05406.1-3"/>
    <property type="match status" value="1"/>
</dbReference>
<comment type="function">
    <text evidence="1">Catalyzes the cleavage of 5-oxoproline to form L-glutamate coupled to the hydrolysis of ATP to ADP and inorganic phosphate.</text>
</comment>
<dbReference type="PANTHER" id="PTHR30292:SF0">
    <property type="entry name" value="5-OXOPROLINASE SUBUNIT A"/>
    <property type="match status" value="1"/>
</dbReference>
<organism evidence="2 3">
    <name type="scientific">Staphylococcus kloosii</name>
    <dbReference type="NCBI Taxonomy" id="29384"/>
    <lineage>
        <taxon>Bacteria</taxon>
        <taxon>Bacillati</taxon>
        <taxon>Bacillota</taxon>
        <taxon>Bacilli</taxon>
        <taxon>Bacillales</taxon>
        <taxon>Staphylococcaceae</taxon>
        <taxon>Staphylococcus</taxon>
    </lineage>
</organism>
<accession>A0ABQ0XML1</accession>
<gene>
    <name evidence="1" type="primary">pxpA</name>
    <name evidence="2" type="ORF">SKL01_18310</name>
</gene>
<comment type="caution">
    <text evidence="2">The sequence shown here is derived from an EMBL/GenBank/DDBJ whole genome shotgun (WGS) entry which is preliminary data.</text>
</comment>
<dbReference type="Gene3D" id="3.20.20.370">
    <property type="entry name" value="Glycoside hydrolase/deacetylase"/>
    <property type="match status" value="1"/>
</dbReference>
<dbReference type="NCBIfam" id="NF003816">
    <property type="entry name" value="PRK05406.1-5"/>
    <property type="match status" value="1"/>
</dbReference>
<sequence>MKVDLNCDLGESFGNYKIGNDENIIPVITSANIACGFHAGDAQVMNNTVKLAHENNIGIGAHPGLPDLQGFGRRNMDLSPQEIYDTVIYQLGAISGFCAIHNAKLNHVKPHGALYQMGARDEEIAHAIAQAVHDFDASLIFVGLSNTLLISKAKELGLQTASEVFADRRYEANGQLVSRKESDALITDTEEAISQVISMVKDQQVIAKNGEKIAIQADTICVHGDGAHAFEFVSQIRERFSKEGISISTLGG</sequence>
<dbReference type="Pfam" id="PF03746">
    <property type="entry name" value="LamB_YcsF"/>
    <property type="match status" value="1"/>
</dbReference>
<dbReference type="RefSeq" id="WP_103296137.1">
    <property type="nucleotide sequence ID" value="NZ_BKAQ01000015.1"/>
</dbReference>
<dbReference type="HAMAP" id="MF_00691">
    <property type="entry name" value="PxpA"/>
    <property type="match status" value="1"/>
</dbReference>
<evidence type="ECO:0000313" key="2">
    <source>
        <dbReference type="EMBL" id="GEP82653.1"/>
    </source>
</evidence>
<keyword evidence="1" id="KW-0067">ATP-binding</keyword>
<reference evidence="2 3" key="1">
    <citation type="submission" date="2019-07" db="EMBL/GenBank/DDBJ databases">
        <title>Whole genome shotgun sequence of Staphylococcus kloosii NBRC 109624.</title>
        <authorList>
            <person name="Hosoyama A."/>
            <person name="Uohara A."/>
            <person name="Ohji S."/>
            <person name="Ichikawa N."/>
        </authorList>
    </citation>
    <scope>NUCLEOTIDE SEQUENCE [LARGE SCALE GENOMIC DNA]</scope>
    <source>
        <strain evidence="2 3">NBRC 109624</strain>
    </source>
</reference>
<keyword evidence="1" id="KW-0547">Nucleotide-binding</keyword>
<dbReference type="InterPro" id="IPR005501">
    <property type="entry name" value="LamB/YcsF/PxpA-like"/>
</dbReference>
<evidence type="ECO:0000256" key="1">
    <source>
        <dbReference type="HAMAP-Rule" id="MF_00691"/>
    </source>
</evidence>
<dbReference type="NCBIfam" id="NF003813">
    <property type="entry name" value="PRK05406.1-2"/>
    <property type="match status" value="1"/>
</dbReference>
<proteinExistence type="inferred from homology"/>
<dbReference type="SUPFAM" id="SSF88713">
    <property type="entry name" value="Glycoside hydrolase/deacetylase"/>
    <property type="match status" value="1"/>
</dbReference>
<evidence type="ECO:0000313" key="3">
    <source>
        <dbReference type="Proteomes" id="UP000321040"/>
    </source>
</evidence>
<dbReference type="CDD" id="cd10787">
    <property type="entry name" value="LamB_YcsF_like"/>
    <property type="match status" value="1"/>
</dbReference>
<protein>
    <recommendedName>
        <fullName evidence="1">5-oxoprolinase subunit A</fullName>
        <shortName evidence="1">5-OPase subunit A</shortName>
        <ecNumber evidence="1">3.5.2.9</ecNumber>
    </recommendedName>
    <alternativeName>
        <fullName evidence="1">5-oxoprolinase (ATP-hydrolyzing) subunit A</fullName>
    </alternativeName>
</protein>
<dbReference type="EMBL" id="BKAQ01000015">
    <property type="protein sequence ID" value="GEP82653.1"/>
    <property type="molecule type" value="Genomic_DNA"/>
</dbReference>
<dbReference type="EC" id="3.5.2.9" evidence="1"/>